<dbReference type="EMBL" id="LTAO01000004">
    <property type="protein sequence ID" value="KYG33943.1"/>
    <property type="molecule type" value="Genomic_DNA"/>
</dbReference>
<proteinExistence type="inferred from homology"/>
<evidence type="ECO:0000256" key="2">
    <source>
        <dbReference type="HAMAP-Rule" id="MF_00574"/>
    </source>
</evidence>
<evidence type="ECO:0000313" key="4">
    <source>
        <dbReference type="EMBL" id="KYG33943.1"/>
    </source>
</evidence>
<keyword evidence="4" id="KW-0687">Ribonucleoprotein</keyword>
<comment type="caution">
    <text evidence="4">The sequence shown here is derived from an EMBL/GenBank/DDBJ whole genome shotgun (WGS) entry which is preliminary data.</text>
</comment>
<dbReference type="InterPro" id="IPR023460">
    <property type="entry name" value="RNA_bf_YbxF-like"/>
</dbReference>
<dbReference type="NCBIfam" id="NF010125">
    <property type="entry name" value="PRK13602.1"/>
    <property type="match status" value="1"/>
</dbReference>
<reference evidence="4" key="1">
    <citation type="submission" date="2016-02" db="EMBL/GenBank/DDBJ databases">
        <title>Genome sequence of Bacillus trypoxylicola KCTC 13244(T).</title>
        <authorList>
            <person name="Jeong H."/>
            <person name="Park S.-H."/>
            <person name="Choi S.-K."/>
        </authorList>
    </citation>
    <scope>NUCLEOTIDE SEQUENCE [LARGE SCALE GENOMIC DNA]</scope>
    <source>
        <strain evidence="4">KCTC 13244</strain>
    </source>
</reference>
<dbReference type="GO" id="GO:0005840">
    <property type="term" value="C:ribosome"/>
    <property type="evidence" value="ECO:0007669"/>
    <property type="project" value="UniProtKB-KW"/>
</dbReference>
<evidence type="ECO:0000256" key="1">
    <source>
        <dbReference type="ARBA" id="ARBA00022884"/>
    </source>
</evidence>
<evidence type="ECO:0000313" key="5">
    <source>
        <dbReference type="Proteomes" id="UP000075806"/>
    </source>
</evidence>
<dbReference type="InterPro" id="IPR029064">
    <property type="entry name" value="Ribosomal_eL30-like_sf"/>
</dbReference>
<dbReference type="HAMAP" id="MF_00574">
    <property type="entry name" value="Ribosomal_eL8_Bact"/>
    <property type="match status" value="1"/>
</dbReference>
<keyword evidence="5" id="KW-1185">Reference proteome</keyword>
<keyword evidence="1 2" id="KW-0694">RNA-binding</keyword>
<dbReference type="STRING" id="519424.AZF04_15645"/>
<keyword evidence="4" id="KW-0689">Ribosomal protein</keyword>
<feature type="domain" description="Ribosomal protein eL8/eL30/eS12/Gadd45" evidence="3">
    <location>
        <begin position="4"/>
        <end position="81"/>
    </location>
</feature>
<comment type="similarity">
    <text evidence="2">Belongs to the eukaryotic ribosomal protein eL8 family.</text>
</comment>
<dbReference type="OrthoDB" id="2353623at2"/>
<organism evidence="4 5">
    <name type="scientific">Alkalihalobacillus trypoxylicola</name>
    <dbReference type="NCBI Taxonomy" id="519424"/>
    <lineage>
        <taxon>Bacteria</taxon>
        <taxon>Bacillati</taxon>
        <taxon>Bacillota</taxon>
        <taxon>Bacilli</taxon>
        <taxon>Bacillales</taxon>
        <taxon>Bacillaceae</taxon>
        <taxon>Alkalihalobacillus</taxon>
    </lineage>
</organism>
<gene>
    <name evidence="4" type="ORF">AZF04_15645</name>
</gene>
<dbReference type="RefSeq" id="WP_061947722.1">
    <property type="nucleotide sequence ID" value="NZ_LTAO01000004.1"/>
</dbReference>
<dbReference type="Pfam" id="PF01248">
    <property type="entry name" value="Ribosomal_L7Ae"/>
    <property type="match status" value="1"/>
</dbReference>
<dbReference type="SUPFAM" id="SSF55315">
    <property type="entry name" value="L30e-like"/>
    <property type="match status" value="1"/>
</dbReference>
<protein>
    <recommendedName>
        <fullName evidence="2">RNA-binding protein AZF04_15645</fullName>
    </recommendedName>
    <alternativeName>
        <fullName evidence="2">Ribosomal protein eL8-like</fullName>
    </alternativeName>
</protein>
<evidence type="ECO:0000259" key="3">
    <source>
        <dbReference type="Pfam" id="PF01248"/>
    </source>
</evidence>
<name>A0A161Q9F2_9BACI</name>
<dbReference type="Proteomes" id="UP000075806">
    <property type="component" value="Unassembled WGS sequence"/>
</dbReference>
<dbReference type="AlphaFoldDB" id="A0A161Q9F2"/>
<dbReference type="GO" id="GO:0003723">
    <property type="term" value="F:RNA binding"/>
    <property type="evidence" value="ECO:0007669"/>
    <property type="project" value="UniProtKB-UniRule"/>
</dbReference>
<sequence>MSYEKVMQANNLVIGTKQTLRALTNNEVLEVYIAKDAEFRVIQKVEGLATNKEVPIVYVDSMKMLGKACDIEVGAATVAIKK</sequence>
<accession>A0A161Q9F2</accession>
<dbReference type="InterPro" id="IPR004038">
    <property type="entry name" value="Ribosomal_eL8/eL30/eS12/Gad45"/>
</dbReference>
<dbReference type="Gene3D" id="3.30.1330.30">
    <property type="match status" value="1"/>
</dbReference>